<reference evidence="2" key="1">
    <citation type="submission" date="2025-08" db="UniProtKB">
        <authorList>
            <consortium name="RefSeq"/>
        </authorList>
    </citation>
    <scope>IDENTIFICATION</scope>
</reference>
<dbReference type="InterPro" id="IPR002048">
    <property type="entry name" value="EF_hand_dom"/>
</dbReference>
<dbReference type="GeneID" id="101853994"/>
<sequence length="147" mass="16650">MASLLVVRGAGLGKSSEHAVHDVTGSDGDIHPFLRVARSSTANMVFNSPELKGRFTRWFDHNDNGKAEFDEVRDYLRRFKPNISPNAVAAFIRRRDADGNGMIDFIPEYVEDLTTPDFTLEAANEWFQLQDTNDDGYVSEFKSLYNQ</sequence>
<evidence type="ECO:0000313" key="1">
    <source>
        <dbReference type="Proteomes" id="UP000694888"/>
    </source>
</evidence>
<proteinExistence type="predicted"/>
<evidence type="ECO:0000313" key="2">
    <source>
        <dbReference type="RefSeq" id="XP_012946600.2"/>
    </source>
</evidence>
<dbReference type="Proteomes" id="UP000694888">
    <property type="component" value="Unplaced"/>
</dbReference>
<dbReference type="SUPFAM" id="SSF47473">
    <property type="entry name" value="EF-hand"/>
    <property type="match status" value="1"/>
</dbReference>
<dbReference type="Gene3D" id="1.10.238.10">
    <property type="entry name" value="EF-hand"/>
    <property type="match status" value="1"/>
</dbReference>
<name>A0ABM1AFD9_APLCA</name>
<keyword evidence="1" id="KW-1185">Reference proteome</keyword>
<organism evidence="1 2">
    <name type="scientific">Aplysia californica</name>
    <name type="common">California sea hare</name>
    <dbReference type="NCBI Taxonomy" id="6500"/>
    <lineage>
        <taxon>Eukaryota</taxon>
        <taxon>Metazoa</taxon>
        <taxon>Spiralia</taxon>
        <taxon>Lophotrochozoa</taxon>
        <taxon>Mollusca</taxon>
        <taxon>Gastropoda</taxon>
        <taxon>Heterobranchia</taxon>
        <taxon>Euthyneura</taxon>
        <taxon>Tectipleura</taxon>
        <taxon>Aplysiida</taxon>
        <taxon>Aplysioidea</taxon>
        <taxon>Aplysiidae</taxon>
        <taxon>Aplysia</taxon>
    </lineage>
</organism>
<dbReference type="InterPro" id="IPR011992">
    <property type="entry name" value="EF-hand-dom_pair"/>
</dbReference>
<accession>A0ABM1AFD9</accession>
<dbReference type="RefSeq" id="XP_012946600.2">
    <property type="nucleotide sequence ID" value="XM_013091146.2"/>
</dbReference>
<dbReference type="CDD" id="cd00051">
    <property type="entry name" value="EFh"/>
    <property type="match status" value="1"/>
</dbReference>
<protein>
    <submittedName>
        <fullName evidence="2">Probable calcium-binding protein CML23</fullName>
    </submittedName>
</protein>
<gene>
    <name evidence="2" type="primary">LOC101853994</name>
</gene>